<dbReference type="RefSeq" id="WP_046006088.1">
    <property type="nucleotide sequence ID" value="NZ_JXYA01000041.1"/>
</dbReference>
<dbReference type="SUPFAM" id="SSF54913">
    <property type="entry name" value="GlnB-like"/>
    <property type="match status" value="1"/>
</dbReference>
<comment type="caution">
    <text evidence="2">The sequence shown here is derived from an EMBL/GenBank/DDBJ whole genome shotgun (WGS) entry which is preliminary data.</text>
</comment>
<evidence type="ECO:0000313" key="3">
    <source>
        <dbReference type="Proteomes" id="UP000033452"/>
    </source>
</evidence>
<gene>
    <name evidence="2" type="ORF">TW77_16535</name>
</gene>
<dbReference type="Pfam" id="PF03091">
    <property type="entry name" value="CutA1"/>
    <property type="match status" value="1"/>
</dbReference>
<dbReference type="Proteomes" id="UP000033452">
    <property type="component" value="Unassembled WGS sequence"/>
</dbReference>
<dbReference type="InterPro" id="IPR015867">
    <property type="entry name" value="N-reg_PII/ATP_PRibTrfase_C"/>
</dbReference>
<evidence type="ECO:0000313" key="2">
    <source>
        <dbReference type="EMBL" id="KJZ07090.1"/>
    </source>
</evidence>
<name>A0A0F4QII5_9GAMM</name>
<accession>A0A0F4QII5</accession>
<protein>
    <submittedName>
        <fullName evidence="2">Cation tolerance protein CutA</fullName>
    </submittedName>
</protein>
<dbReference type="GO" id="GO:0010038">
    <property type="term" value="P:response to metal ion"/>
    <property type="evidence" value="ECO:0007669"/>
    <property type="project" value="InterPro"/>
</dbReference>
<organism evidence="2 3">
    <name type="scientific">Pseudoalteromonas rubra</name>
    <dbReference type="NCBI Taxonomy" id="43658"/>
    <lineage>
        <taxon>Bacteria</taxon>
        <taxon>Pseudomonadati</taxon>
        <taxon>Pseudomonadota</taxon>
        <taxon>Gammaproteobacteria</taxon>
        <taxon>Alteromonadales</taxon>
        <taxon>Pseudoalteromonadaceae</taxon>
        <taxon>Pseudoalteromonas</taxon>
    </lineage>
</organism>
<evidence type="ECO:0000256" key="1">
    <source>
        <dbReference type="ARBA" id="ARBA00010169"/>
    </source>
</evidence>
<keyword evidence="3" id="KW-1185">Reference proteome</keyword>
<sequence>MTTPYRLVMTTCGTHAQAQDIARQLVANKQAACVNILPNVESIYVWQGEVTQDSEYKLMIKTHVDLVEAVMETIHRLHQYDVPEIQVIEVCAGSRDYFNWIDEVLN</sequence>
<dbReference type="PATRIC" id="fig|43658.5.peg.3495"/>
<dbReference type="AlphaFoldDB" id="A0A0F4QII5"/>
<dbReference type="GO" id="GO:0005507">
    <property type="term" value="F:copper ion binding"/>
    <property type="evidence" value="ECO:0007669"/>
    <property type="project" value="TreeGrafter"/>
</dbReference>
<dbReference type="PANTHER" id="PTHR23419:SF8">
    <property type="entry name" value="FI09726P"/>
    <property type="match status" value="1"/>
</dbReference>
<comment type="similarity">
    <text evidence="1">Belongs to the CutA family.</text>
</comment>
<proteinExistence type="inferred from homology"/>
<reference evidence="2 3" key="1">
    <citation type="journal article" date="2015" name="BMC Genomics">
        <title>Genome mining reveals unlocked bioactive potential of marine Gram-negative bacteria.</title>
        <authorList>
            <person name="Machado H."/>
            <person name="Sonnenschein E.C."/>
            <person name="Melchiorsen J."/>
            <person name="Gram L."/>
        </authorList>
    </citation>
    <scope>NUCLEOTIDE SEQUENCE [LARGE SCALE GENOMIC DNA]</scope>
    <source>
        <strain evidence="2 3">S2471</strain>
    </source>
</reference>
<dbReference type="InterPro" id="IPR004323">
    <property type="entry name" value="Ion_tolerance_CutA"/>
</dbReference>
<dbReference type="OrthoDB" id="37622at2"/>
<dbReference type="InterPro" id="IPR011322">
    <property type="entry name" value="N-reg_PII-like_a/b"/>
</dbReference>
<dbReference type="Gene3D" id="3.30.70.120">
    <property type="match status" value="1"/>
</dbReference>
<dbReference type="EMBL" id="JXYA01000041">
    <property type="protein sequence ID" value="KJZ07090.1"/>
    <property type="molecule type" value="Genomic_DNA"/>
</dbReference>
<dbReference type="PANTHER" id="PTHR23419">
    <property type="entry name" value="DIVALENT CATION TOLERANCE CUTA-RELATED"/>
    <property type="match status" value="1"/>
</dbReference>